<feature type="domain" description="Ubiquitin-like" evidence="2">
    <location>
        <begin position="29"/>
        <end position="111"/>
    </location>
</feature>
<dbReference type="Pfam" id="PF22893">
    <property type="entry name" value="ULD_2"/>
    <property type="match status" value="1"/>
</dbReference>
<proteinExistence type="predicted"/>
<dbReference type="EMBL" id="KZ805313">
    <property type="protein sequence ID" value="PVI05513.1"/>
    <property type="molecule type" value="Genomic_DNA"/>
</dbReference>
<evidence type="ECO:0000313" key="3">
    <source>
        <dbReference type="EMBL" id="PVI05513.1"/>
    </source>
</evidence>
<dbReference type="InterPro" id="IPR054464">
    <property type="entry name" value="ULD_fung"/>
</dbReference>
<gene>
    <name evidence="3" type="ORF">DM02DRAFT_83359</name>
</gene>
<feature type="region of interest" description="Disordered" evidence="1">
    <location>
        <begin position="155"/>
        <end position="195"/>
    </location>
</feature>
<protein>
    <recommendedName>
        <fullName evidence="2">Ubiquitin-like domain-containing protein</fullName>
    </recommendedName>
</protein>
<evidence type="ECO:0000259" key="2">
    <source>
        <dbReference type="Pfam" id="PF22893"/>
    </source>
</evidence>
<sequence>MKYRLENVFSTSSPDGYCAWGKSRSYSRGDVIKFEDGLGRIFDLPYQWFHNWRTFQGFLQDQFHGAAGERYVASDRYHLLNSVHGRLIQKPFHSWSRSVYPGAKIAMSMAVNESLLPMYECPKCNTQLNYDYTDTIIHRPRHRCWTGYKADNTPRMNERDYSRSKEHLTHEPQALDSSASTGEINSPYANMETTSESDIDDFQQDADELEAEVRCFNRIHFQSPPRELPRVPKKAIEDSSRDFACPFYKHNPQRHYPCSGPSLTILRLKEHLFRCHKTS</sequence>
<dbReference type="OrthoDB" id="4738706at2759"/>
<feature type="compositionally biased region" description="Polar residues" evidence="1">
    <location>
        <begin position="175"/>
        <end position="194"/>
    </location>
</feature>
<accession>A0A2V1E4K8</accession>
<feature type="compositionally biased region" description="Basic and acidic residues" evidence="1">
    <location>
        <begin position="156"/>
        <end position="170"/>
    </location>
</feature>
<reference evidence="3 4" key="1">
    <citation type="journal article" date="2018" name="Sci. Rep.">
        <title>Comparative genomics provides insights into the lifestyle and reveals functional heterogeneity of dark septate endophytic fungi.</title>
        <authorList>
            <person name="Knapp D.G."/>
            <person name="Nemeth J.B."/>
            <person name="Barry K."/>
            <person name="Hainaut M."/>
            <person name="Henrissat B."/>
            <person name="Johnson J."/>
            <person name="Kuo A."/>
            <person name="Lim J.H.P."/>
            <person name="Lipzen A."/>
            <person name="Nolan M."/>
            <person name="Ohm R.A."/>
            <person name="Tamas L."/>
            <person name="Grigoriev I.V."/>
            <person name="Spatafora J.W."/>
            <person name="Nagy L.G."/>
            <person name="Kovacs G.M."/>
        </authorList>
    </citation>
    <scope>NUCLEOTIDE SEQUENCE [LARGE SCALE GENOMIC DNA]</scope>
    <source>
        <strain evidence="3 4">DSE2036</strain>
    </source>
</reference>
<evidence type="ECO:0000313" key="4">
    <source>
        <dbReference type="Proteomes" id="UP000244855"/>
    </source>
</evidence>
<name>A0A2V1E4K8_9PLEO</name>
<keyword evidence="4" id="KW-1185">Reference proteome</keyword>
<organism evidence="3 4">
    <name type="scientific">Periconia macrospinosa</name>
    <dbReference type="NCBI Taxonomy" id="97972"/>
    <lineage>
        <taxon>Eukaryota</taxon>
        <taxon>Fungi</taxon>
        <taxon>Dikarya</taxon>
        <taxon>Ascomycota</taxon>
        <taxon>Pezizomycotina</taxon>
        <taxon>Dothideomycetes</taxon>
        <taxon>Pleosporomycetidae</taxon>
        <taxon>Pleosporales</taxon>
        <taxon>Massarineae</taxon>
        <taxon>Periconiaceae</taxon>
        <taxon>Periconia</taxon>
    </lineage>
</organism>
<dbReference type="AlphaFoldDB" id="A0A2V1E4K8"/>
<evidence type="ECO:0000256" key="1">
    <source>
        <dbReference type="SAM" id="MobiDB-lite"/>
    </source>
</evidence>
<dbReference type="Proteomes" id="UP000244855">
    <property type="component" value="Unassembled WGS sequence"/>
</dbReference>